<dbReference type="InterPro" id="IPR041899">
    <property type="entry name" value="MAGE_WH2"/>
</dbReference>
<gene>
    <name evidence="3" type="primary">nse3</name>
    <name evidence="3" type="ORF">LCER1_G004718</name>
</gene>
<evidence type="ECO:0000313" key="4">
    <source>
        <dbReference type="Proteomes" id="UP000481288"/>
    </source>
</evidence>
<dbReference type="SMART" id="SM01373">
    <property type="entry name" value="MAGE"/>
    <property type="match status" value="1"/>
</dbReference>
<dbReference type="Pfam" id="PF01454">
    <property type="entry name" value="MAGE"/>
    <property type="match status" value="1"/>
</dbReference>
<dbReference type="OrthoDB" id="205198at2759"/>
<dbReference type="AlphaFoldDB" id="A0A7D8YR36"/>
<protein>
    <submittedName>
        <fullName evidence="3">Non-structural maintenance of chromosome element 3</fullName>
    </submittedName>
</protein>
<sequence>MPSRRRTIQEEEGSEEEPTHNTQRRQRRRAPASEDESEGDEEEEVGGDEMDVDGAESMDQAVKKLVRYALACEYQRITIKRTGISEKGCMAAWILTLVVLGKQPRSFKHVFEAAQKQLRIKFGMEMVELPQREKVTLKAKRCTSFEELCESIAAAKSKGNQKPTASYILSTTLPAPYRTPEILAPSLIGSEEDEATYIGLCTVIVAYIAMSPAEAVPEHRLIRALKRLNVDENTPLGKTDAILKKMGAQGYIWKVTDRQGEEETIDYRLGPRGKTEIGKRGVRGFVQEVYGDSAPDDLDKRLNRSLNMDVARIEQVDGTAVIAEEDPEEPNGGPSRARSSGRRRRAADDDE</sequence>
<name>A0A7D8YR36_9HELO</name>
<feature type="region of interest" description="Disordered" evidence="1">
    <location>
        <begin position="1"/>
        <end position="52"/>
    </location>
</feature>
<evidence type="ECO:0000259" key="2">
    <source>
        <dbReference type="SMART" id="SM01373"/>
    </source>
</evidence>
<dbReference type="Gene3D" id="1.10.10.1200">
    <property type="entry name" value="MAGE homology domain, winged helix WH1 motif"/>
    <property type="match status" value="1"/>
</dbReference>
<feature type="region of interest" description="Disordered" evidence="1">
    <location>
        <begin position="320"/>
        <end position="351"/>
    </location>
</feature>
<comment type="caution">
    <text evidence="3">The sequence shown here is derived from an EMBL/GenBank/DDBJ whole genome shotgun (WGS) entry which is preliminary data.</text>
</comment>
<dbReference type="InterPro" id="IPR002190">
    <property type="entry name" value="MHD_dom"/>
</dbReference>
<keyword evidence="4" id="KW-1185">Reference proteome</keyword>
<dbReference type="Proteomes" id="UP000481288">
    <property type="component" value="Unassembled WGS sequence"/>
</dbReference>
<dbReference type="InterPro" id="IPR037445">
    <property type="entry name" value="MAGE"/>
</dbReference>
<feature type="compositionally biased region" description="Acidic residues" evidence="1">
    <location>
        <begin position="33"/>
        <end position="52"/>
    </location>
</feature>
<dbReference type="GO" id="GO:0005634">
    <property type="term" value="C:nucleus"/>
    <property type="evidence" value="ECO:0007669"/>
    <property type="project" value="TreeGrafter"/>
</dbReference>
<evidence type="ECO:0000313" key="3">
    <source>
        <dbReference type="EMBL" id="TVY52791.1"/>
    </source>
</evidence>
<reference evidence="3 4" key="1">
    <citation type="submission" date="2018-05" db="EMBL/GenBank/DDBJ databases">
        <title>Whole genome sequencing for identification of molecular markers to develop diagnostic detection tools for the regulated plant pathogen Lachnellula willkommii.</title>
        <authorList>
            <person name="Giroux E."/>
            <person name="Bilodeau G."/>
        </authorList>
    </citation>
    <scope>NUCLEOTIDE SEQUENCE [LARGE SCALE GENOMIC DNA]</scope>
    <source>
        <strain evidence="3 4">CBS 625.97</strain>
    </source>
</reference>
<feature type="domain" description="MAGE" evidence="2">
    <location>
        <begin position="65"/>
        <end position="282"/>
    </location>
</feature>
<dbReference type="PANTHER" id="PTHR11736">
    <property type="entry name" value="MELANOMA-ASSOCIATED ANTIGEN MAGE ANTIGEN"/>
    <property type="match status" value="1"/>
</dbReference>
<organism evidence="3 4">
    <name type="scientific">Lachnellula cervina</name>
    <dbReference type="NCBI Taxonomy" id="1316786"/>
    <lineage>
        <taxon>Eukaryota</taxon>
        <taxon>Fungi</taxon>
        <taxon>Dikarya</taxon>
        <taxon>Ascomycota</taxon>
        <taxon>Pezizomycotina</taxon>
        <taxon>Leotiomycetes</taxon>
        <taxon>Helotiales</taxon>
        <taxon>Lachnaceae</taxon>
        <taxon>Lachnellula</taxon>
    </lineage>
</organism>
<dbReference type="EMBL" id="QGMG01000548">
    <property type="protein sequence ID" value="TVY52791.1"/>
    <property type="molecule type" value="Genomic_DNA"/>
</dbReference>
<proteinExistence type="predicted"/>
<dbReference type="InterPro" id="IPR041898">
    <property type="entry name" value="MAGE_WH1"/>
</dbReference>
<accession>A0A7D8YR36</accession>
<dbReference type="GO" id="GO:0006281">
    <property type="term" value="P:DNA repair"/>
    <property type="evidence" value="ECO:0007669"/>
    <property type="project" value="TreeGrafter"/>
</dbReference>
<dbReference type="PANTHER" id="PTHR11736:SF14">
    <property type="entry name" value="NSE3 HOMOLOG, SMC5-SMC6 COMPLEX COMPONENT"/>
    <property type="match status" value="1"/>
</dbReference>
<dbReference type="Gene3D" id="1.10.10.1210">
    <property type="entry name" value="MAGE homology domain, winged helix WH2 motif"/>
    <property type="match status" value="1"/>
</dbReference>
<evidence type="ECO:0000256" key="1">
    <source>
        <dbReference type="SAM" id="MobiDB-lite"/>
    </source>
</evidence>